<gene>
    <name evidence="1" type="ORF">ALO81_04759</name>
</gene>
<accession>A0A0N8QTU8</accession>
<proteinExistence type="predicted"/>
<protein>
    <submittedName>
        <fullName evidence="1">Uncharacterized protein</fullName>
    </submittedName>
</protein>
<name>A0A0N8QTU8_PSECA</name>
<dbReference type="Proteomes" id="UP000050564">
    <property type="component" value="Unassembled WGS sequence"/>
</dbReference>
<evidence type="ECO:0000313" key="1">
    <source>
        <dbReference type="EMBL" id="KPW62590.1"/>
    </source>
</evidence>
<evidence type="ECO:0000313" key="2">
    <source>
        <dbReference type="Proteomes" id="UP000050564"/>
    </source>
</evidence>
<dbReference type="AlphaFoldDB" id="A0A0N8QTU8"/>
<dbReference type="PATRIC" id="fig|86840.3.peg.2964"/>
<sequence>MEGLKKPFLQKSKPVNTGAPARFLSKKMGFFRGYLSTFRILHDLPVTV</sequence>
<dbReference type="EMBL" id="LJPX01000674">
    <property type="protein sequence ID" value="KPW62590.1"/>
    <property type="molecule type" value="Genomic_DNA"/>
</dbReference>
<organism evidence="1 2">
    <name type="scientific">Pseudomonas cannabina</name>
    <dbReference type="NCBI Taxonomy" id="86840"/>
    <lineage>
        <taxon>Bacteria</taxon>
        <taxon>Pseudomonadati</taxon>
        <taxon>Pseudomonadota</taxon>
        <taxon>Gammaproteobacteria</taxon>
        <taxon>Pseudomonadales</taxon>
        <taxon>Pseudomonadaceae</taxon>
        <taxon>Pseudomonas</taxon>
    </lineage>
</organism>
<comment type="caution">
    <text evidence="1">The sequence shown here is derived from an EMBL/GenBank/DDBJ whole genome shotgun (WGS) entry which is preliminary data.</text>
</comment>
<reference evidence="1 2" key="1">
    <citation type="submission" date="2015-09" db="EMBL/GenBank/DDBJ databases">
        <title>Genome announcement of multiple Pseudomonas syringae strains.</title>
        <authorList>
            <person name="Thakur S."/>
            <person name="Wang P.W."/>
            <person name="Gong Y."/>
            <person name="Weir B.S."/>
            <person name="Guttman D.S."/>
        </authorList>
    </citation>
    <scope>NUCLEOTIDE SEQUENCE [LARGE SCALE GENOMIC DNA]</scope>
    <source>
        <strain evidence="1 2">ICMP2823</strain>
    </source>
</reference>